<sequence length="314" mass="35017">NAVAGVVDELQVLIHKAVFAIASGIAYDSSIPGSSGSRGFDVSSLLPARYTAGSLMNHVVDVAPIPAQLQARLEDAHDNGRDDDVLKVFSNEHIQKLYTAFLGLSRGASDVDMEQGSTKRRPFWEGIEKAIRHNSSVDQPGVAVAGLSRSLLECIPQLATNMKVLWSGAIYNKSLDYLLRILLRIHLAPRREERIQERARTFSRQHELEASGPPKLKMGQWRRRVLDLTDELADYVSDGLSRHRDRVIVVLDKLEAMEKIRPTPLQTGFDSIDVQYAKLVEETRTTDQPQTAVLGQNASSLDDDDDDDWQYGTW</sequence>
<organism evidence="2 3">
    <name type="scientific">Modicella reniformis</name>
    <dbReference type="NCBI Taxonomy" id="1440133"/>
    <lineage>
        <taxon>Eukaryota</taxon>
        <taxon>Fungi</taxon>
        <taxon>Fungi incertae sedis</taxon>
        <taxon>Mucoromycota</taxon>
        <taxon>Mortierellomycotina</taxon>
        <taxon>Mortierellomycetes</taxon>
        <taxon>Mortierellales</taxon>
        <taxon>Mortierellaceae</taxon>
        <taxon>Modicella</taxon>
    </lineage>
</organism>
<name>A0A9P6IQT6_9FUNG</name>
<dbReference type="AlphaFoldDB" id="A0A9P6IQT6"/>
<dbReference type="EMBL" id="JAAAHW010008495">
    <property type="protein sequence ID" value="KAF9944224.1"/>
    <property type="molecule type" value="Genomic_DNA"/>
</dbReference>
<accession>A0A9P6IQT6</accession>
<gene>
    <name evidence="2" type="ORF">BGZ65_012409</name>
</gene>
<keyword evidence="3" id="KW-1185">Reference proteome</keyword>
<feature type="region of interest" description="Disordered" evidence="1">
    <location>
        <begin position="285"/>
        <end position="314"/>
    </location>
</feature>
<protein>
    <submittedName>
        <fullName evidence="2">Uncharacterized protein</fullName>
    </submittedName>
</protein>
<reference evidence="2" key="1">
    <citation type="journal article" date="2020" name="Fungal Divers.">
        <title>Resolving the Mortierellaceae phylogeny through synthesis of multi-gene phylogenetics and phylogenomics.</title>
        <authorList>
            <person name="Vandepol N."/>
            <person name="Liber J."/>
            <person name="Desiro A."/>
            <person name="Na H."/>
            <person name="Kennedy M."/>
            <person name="Barry K."/>
            <person name="Grigoriev I.V."/>
            <person name="Miller A.N."/>
            <person name="O'Donnell K."/>
            <person name="Stajich J.E."/>
            <person name="Bonito G."/>
        </authorList>
    </citation>
    <scope>NUCLEOTIDE SEQUENCE</scope>
    <source>
        <strain evidence="2">MES-2147</strain>
    </source>
</reference>
<proteinExistence type="predicted"/>
<feature type="compositionally biased region" description="Acidic residues" evidence="1">
    <location>
        <begin position="301"/>
        <end position="314"/>
    </location>
</feature>
<evidence type="ECO:0000256" key="1">
    <source>
        <dbReference type="SAM" id="MobiDB-lite"/>
    </source>
</evidence>
<feature type="non-terminal residue" evidence="2">
    <location>
        <position position="1"/>
    </location>
</feature>
<dbReference type="OrthoDB" id="2290643at2759"/>
<dbReference type="Proteomes" id="UP000749646">
    <property type="component" value="Unassembled WGS sequence"/>
</dbReference>
<evidence type="ECO:0000313" key="3">
    <source>
        <dbReference type="Proteomes" id="UP000749646"/>
    </source>
</evidence>
<comment type="caution">
    <text evidence="2">The sequence shown here is derived from an EMBL/GenBank/DDBJ whole genome shotgun (WGS) entry which is preliminary data.</text>
</comment>
<evidence type="ECO:0000313" key="2">
    <source>
        <dbReference type="EMBL" id="KAF9944224.1"/>
    </source>
</evidence>
<feature type="compositionally biased region" description="Polar residues" evidence="1">
    <location>
        <begin position="286"/>
        <end position="300"/>
    </location>
</feature>